<gene>
    <name evidence="4" type="ORF">M9Y10_012843</name>
</gene>
<dbReference type="InterPro" id="IPR050505">
    <property type="entry name" value="WDR55/POC1"/>
</dbReference>
<dbReference type="SUPFAM" id="SSF69322">
    <property type="entry name" value="Tricorn protease domain 2"/>
    <property type="match status" value="1"/>
</dbReference>
<evidence type="ECO:0008006" key="6">
    <source>
        <dbReference type="Google" id="ProtNLM"/>
    </source>
</evidence>
<keyword evidence="1 3" id="KW-0853">WD repeat</keyword>
<dbReference type="EMBL" id="JAPFFF010000018">
    <property type="protein sequence ID" value="KAK8861148.1"/>
    <property type="molecule type" value="Genomic_DNA"/>
</dbReference>
<evidence type="ECO:0000256" key="2">
    <source>
        <dbReference type="ARBA" id="ARBA00022737"/>
    </source>
</evidence>
<dbReference type="InterPro" id="IPR015943">
    <property type="entry name" value="WD40/YVTN_repeat-like_dom_sf"/>
</dbReference>
<organism evidence="4 5">
    <name type="scientific">Tritrichomonas musculus</name>
    <dbReference type="NCBI Taxonomy" id="1915356"/>
    <lineage>
        <taxon>Eukaryota</taxon>
        <taxon>Metamonada</taxon>
        <taxon>Parabasalia</taxon>
        <taxon>Tritrichomonadida</taxon>
        <taxon>Tritrichomonadidae</taxon>
        <taxon>Tritrichomonas</taxon>
    </lineage>
</organism>
<evidence type="ECO:0000313" key="4">
    <source>
        <dbReference type="EMBL" id="KAK8861148.1"/>
    </source>
</evidence>
<dbReference type="Gene3D" id="2.130.10.10">
    <property type="entry name" value="YVTN repeat-like/Quinoprotein amine dehydrogenase"/>
    <property type="match status" value="2"/>
</dbReference>
<dbReference type="SMART" id="SM00320">
    <property type="entry name" value="WD40"/>
    <property type="match status" value="4"/>
</dbReference>
<feature type="repeat" description="WD" evidence="3">
    <location>
        <begin position="1511"/>
        <end position="1541"/>
    </location>
</feature>
<dbReference type="InterPro" id="IPR001680">
    <property type="entry name" value="WD40_rpt"/>
</dbReference>
<accession>A0ABR2IEH3</accession>
<evidence type="ECO:0000313" key="5">
    <source>
        <dbReference type="Proteomes" id="UP001470230"/>
    </source>
</evidence>
<keyword evidence="2" id="KW-0677">Repeat</keyword>
<reference evidence="4 5" key="1">
    <citation type="submission" date="2024-04" db="EMBL/GenBank/DDBJ databases">
        <title>Tritrichomonas musculus Genome.</title>
        <authorList>
            <person name="Alves-Ferreira E."/>
            <person name="Grigg M."/>
            <person name="Lorenzi H."/>
            <person name="Galac M."/>
        </authorList>
    </citation>
    <scope>NUCLEOTIDE SEQUENCE [LARGE SCALE GENOMIC DNA]</scope>
    <source>
        <strain evidence="4 5">EAF2021</strain>
    </source>
</reference>
<evidence type="ECO:0000256" key="1">
    <source>
        <dbReference type="ARBA" id="ARBA00022574"/>
    </source>
</evidence>
<protein>
    <recommendedName>
        <fullName evidence="6">RAVE complex protein Rav1 C-terminal domain-containing protein</fullName>
    </recommendedName>
</protein>
<keyword evidence="5" id="KW-1185">Reference proteome</keyword>
<dbReference type="InterPro" id="IPR036322">
    <property type="entry name" value="WD40_repeat_dom_sf"/>
</dbReference>
<comment type="caution">
    <text evidence="4">The sequence shown here is derived from an EMBL/GenBank/DDBJ whole genome shotgun (WGS) entry which is preliminary data.</text>
</comment>
<dbReference type="PANTHER" id="PTHR44019:SF8">
    <property type="entry name" value="POC1 CENTRIOLAR PROTEIN HOMOLOG"/>
    <property type="match status" value="1"/>
</dbReference>
<dbReference type="PROSITE" id="PS50082">
    <property type="entry name" value="WD_REPEATS_2"/>
    <property type="match status" value="1"/>
</dbReference>
<sequence>MTFRLSKAQIIRLKPNSKSSFAVSMPIHCEATLLAFSCDNLIYIYNRSDFSEKVIGTPDPSSSIILITFAYSIKRDFYIFCIKDNKNIYQISMTDFSVVRIYKEISNSVPHSLTSCIDRLFYLSDANLYSINFLQGQTELISEKINYQEVVSSPNGSAIALFTKGEKEIKILYYPFKEDNFIFSFDSPLVDFQWDCSHYLSAVTACENMTVKVWLQHQNLSEMYCVGSYTFSEKITTIAFCHDFTDAEFIGRFDNSVGNVAEPSLKRPKAQILVTTTKTMILCEETSANTLSRVMSTSLPYDDQLATICYLFRIYSNGEIEQRFDITFFTKNGLFFHQLELASNKYTQLTPFQIKFLTNPIKKIINYNQHLVTESDSCFFDWYDDKELNELTYDVGQFIGEINSLQNNFDKKIFDMKSDNNQLLIVLAKNNSGIFDIFKKNHITFNFETDDDITSATIHSQNIFSVCTKSEVICYILEKDSFQIFAKFKANRPIARFLPNSYLLMAVASDDSLSFYSIKYKCFTFISKITTVRINDFVYKEDMNAIIVSTDNMFFFYDFDIELPKIHAIDDDYVFLTSLTLCLFSVLSKRQRKEKVTINDFVIKDDSYILPTCFSSDLPSQFERYCPLNAPGWEALGDIGRNYIFSYNFARFNDPKLIPFFSIWGFLCRDQHLLIEPLHFTNCREIIASYAPLWVKDNKVLSSFVVEIVNKSYPSEEDLDLYLLLCILVNKFSIASEVAMKHGKKKIAKYLTSDKETNLTKVEKSAFEALKCHRYELASLFFIVLKRNDQALHVIAKEPLLFLLVARLLNEEMKIKEILSMNEFFTSKETSSINRFFTVFKENKKEAVDILINYELPECDLLSLDAHRCEMIKQITNDVPKQILLNLQNVPYFIKKFYMQPSSISVFVEDKTTSSSKKQKKSSNHQNSSFDFDFGGIKQLEIDDFDIEEEEEESKNEIIIKEKSDIKALIDDTNFANCFDKDLFKTNPNVIFTINESFIAFQVNKLFNVQFDERTVKSLTTITRLISDQAMIAAILFSLSFALSKSTMIIPLLESFDFRLENYFDEFEHCEVEVKPPDLLSRFANQSTNVDENDINIVNCLTFNKMAENLSKSINFKNIEILPHYFHHRHRILFKKIKAFYFSNEGLIDDIDPLQLDPIQNLEKMEKVSLHEKWLIAFNSSFSTPFFMDNKFSYTSSYVVKTGIDGPIRGICIDSKNNSKIAIVSESLNTLKISQDELNGKYLGASEDDKYLYFDSPFVSLLQNEEINERTINNDYQFECSWNKGRLLKSFLKTTACDSHPNCEIFVTGEMNGNLKLWRFSSGIPRTIYTTSLIDSCIKTVKFNETGNQLLIVNKEGQIFTNKIDEKRSKKELIPIICWNEKATATWFNEGTQIAVVQPKEAKFCLYDMRVQPITVMANPVKSTSISSMKNSKNEIESSFGPKLKAKSATVLKKMQNIDDANLLRPVITYDLESSYNQCCPIDIWEHRVAIGNPEGKIQIFDIRNMTPATKKVHQDRVKTLKFHPSGRFLISGGKDNCISINDPNEIYRKSEVLRNVLPPNEFDKKSGITEIAVSRQSIVVGGYSKVLQVWTVENEKSKSFKKSISSAIDLRNIALSNTEDAFSD</sequence>
<dbReference type="Proteomes" id="UP001470230">
    <property type="component" value="Unassembled WGS sequence"/>
</dbReference>
<evidence type="ECO:0000256" key="3">
    <source>
        <dbReference type="PROSITE-ProRule" id="PRU00221"/>
    </source>
</evidence>
<proteinExistence type="predicted"/>
<name>A0ABR2IEH3_9EUKA</name>
<dbReference type="SUPFAM" id="SSF50978">
    <property type="entry name" value="WD40 repeat-like"/>
    <property type="match status" value="2"/>
</dbReference>
<dbReference type="PANTHER" id="PTHR44019">
    <property type="entry name" value="WD REPEAT-CONTAINING PROTEIN 55"/>
    <property type="match status" value="1"/>
</dbReference>
<dbReference type="Pfam" id="PF00400">
    <property type="entry name" value="WD40"/>
    <property type="match status" value="1"/>
</dbReference>